<dbReference type="CDD" id="cd04371">
    <property type="entry name" value="DEP"/>
    <property type="match status" value="1"/>
</dbReference>
<organism evidence="2 3">
    <name type="scientific">Zarconia navalis LEGE 11467</name>
    <dbReference type="NCBI Taxonomy" id="1828826"/>
    <lineage>
        <taxon>Bacteria</taxon>
        <taxon>Bacillati</taxon>
        <taxon>Cyanobacteriota</taxon>
        <taxon>Cyanophyceae</taxon>
        <taxon>Oscillatoriophycideae</taxon>
        <taxon>Oscillatoriales</taxon>
        <taxon>Oscillatoriales incertae sedis</taxon>
        <taxon>Zarconia</taxon>
        <taxon>Zarconia navalis</taxon>
    </lineage>
</organism>
<dbReference type="GO" id="GO:0035556">
    <property type="term" value="P:intracellular signal transduction"/>
    <property type="evidence" value="ECO:0007669"/>
    <property type="project" value="InterPro"/>
</dbReference>
<dbReference type="RefSeq" id="WP_264321996.1">
    <property type="nucleotide sequence ID" value="NZ_JADEXN010000248.1"/>
</dbReference>
<dbReference type="Pfam" id="PF00610">
    <property type="entry name" value="DEP"/>
    <property type="match status" value="1"/>
</dbReference>
<protein>
    <submittedName>
        <fullName evidence="2">Mechanosensitive ion channel protein</fullName>
    </submittedName>
</protein>
<dbReference type="InterPro" id="IPR036388">
    <property type="entry name" value="WH-like_DNA-bd_sf"/>
</dbReference>
<evidence type="ECO:0000313" key="3">
    <source>
        <dbReference type="Proteomes" id="UP000621799"/>
    </source>
</evidence>
<dbReference type="EMBL" id="JADEXN010000248">
    <property type="protein sequence ID" value="MBE9041802.1"/>
    <property type="molecule type" value="Genomic_DNA"/>
</dbReference>
<proteinExistence type="predicted"/>
<dbReference type="Proteomes" id="UP000621799">
    <property type="component" value="Unassembled WGS sequence"/>
</dbReference>
<dbReference type="SMART" id="SM00049">
    <property type="entry name" value="DEP"/>
    <property type="match status" value="1"/>
</dbReference>
<dbReference type="Gene3D" id="1.10.10.10">
    <property type="entry name" value="Winged helix-like DNA-binding domain superfamily/Winged helix DNA-binding domain"/>
    <property type="match status" value="1"/>
</dbReference>
<accession>A0A928VX19</accession>
<evidence type="ECO:0000313" key="2">
    <source>
        <dbReference type="EMBL" id="MBE9041802.1"/>
    </source>
</evidence>
<reference evidence="2" key="1">
    <citation type="submission" date="2020-10" db="EMBL/GenBank/DDBJ databases">
        <authorList>
            <person name="Castelo-Branco R."/>
            <person name="Eusebio N."/>
            <person name="Adriana R."/>
            <person name="Vieira A."/>
            <person name="Brugerolle De Fraissinette N."/>
            <person name="Rezende De Castro R."/>
            <person name="Schneider M.P."/>
            <person name="Vasconcelos V."/>
            <person name="Leao P.N."/>
        </authorList>
    </citation>
    <scope>NUCLEOTIDE SEQUENCE</scope>
    <source>
        <strain evidence="2">LEGE 11467</strain>
    </source>
</reference>
<name>A0A928VX19_9CYAN</name>
<evidence type="ECO:0000259" key="1">
    <source>
        <dbReference type="PROSITE" id="PS50186"/>
    </source>
</evidence>
<dbReference type="InterPro" id="IPR051832">
    <property type="entry name" value="mTOR-Rac_regulators"/>
</dbReference>
<dbReference type="InterPro" id="IPR036390">
    <property type="entry name" value="WH_DNA-bd_sf"/>
</dbReference>
<dbReference type="PROSITE" id="PS50186">
    <property type="entry name" value="DEP"/>
    <property type="match status" value="1"/>
</dbReference>
<dbReference type="PANTHER" id="PTHR22829:SF16">
    <property type="entry name" value="PH DOMAIN-CONTAINING PROTEIN"/>
    <property type="match status" value="1"/>
</dbReference>
<dbReference type="GO" id="GO:0023051">
    <property type="term" value="P:regulation of signaling"/>
    <property type="evidence" value="ECO:0007669"/>
    <property type="project" value="TreeGrafter"/>
</dbReference>
<dbReference type="PANTHER" id="PTHR22829">
    <property type="entry name" value="DEP DOMAIN PROTEIN"/>
    <property type="match status" value="1"/>
</dbReference>
<sequence>MLILNSEQVRYCQVTRQVKGQTERLLGIVYQAQLFSKCKSYRKDRKQEAIEWTRKKILETQEQILFSIVEEPQAFTIWRQDSRLKYAGDASIQSDRLVDRVNFKNLVNQMRQPGGVAIEDRRYNLKTYPSCFVGREAVSWMMQTLQISHEDAIDLGQKLIDDKWMHHVTDEHPFRDEYLFYRFELDK</sequence>
<feature type="domain" description="DEP" evidence="1">
    <location>
        <begin position="112"/>
        <end position="185"/>
    </location>
</feature>
<gene>
    <name evidence="2" type="ORF">IQ235_13530</name>
</gene>
<keyword evidence="3" id="KW-1185">Reference proteome</keyword>
<comment type="caution">
    <text evidence="2">The sequence shown here is derived from an EMBL/GenBank/DDBJ whole genome shotgun (WGS) entry which is preliminary data.</text>
</comment>
<dbReference type="AlphaFoldDB" id="A0A928VX19"/>
<dbReference type="SUPFAM" id="SSF46785">
    <property type="entry name" value="Winged helix' DNA-binding domain"/>
    <property type="match status" value="1"/>
</dbReference>
<dbReference type="InterPro" id="IPR000591">
    <property type="entry name" value="DEP_dom"/>
</dbReference>